<dbReference type="AlphaFoldDB" id="A0AAD9NFY2"/>
<gene>
    <name evidence="1" type="ORF">LSH36_14g12038</name>
</gene>
<organism evidence="1 2">
    <name type="scientific">Paralvinella palmiformis</name>
    <dbReference type="NCBI Taxonomy" id="53620"/>
    <lineage>
        <taxon>Eukaryota</taxon>
        <taxon>Metazoa</taxon>
        <taxon>Spiralia</taxon>
        <taxon>Lophotrochozoa</taxon>
        <taxon>Annelida</taxon>
        <taxon>Polychaeta</taxon>
        <taxon>Sedentaria</taxon>
        <taxon>Canalipalpata</taxon>
        <taxon>Terebellida</taxon>
        <taxon>Terebelliformia</taxon>
        <taxon>Alvinellidae</taxon>
        <taxon>Paralvinella</taxon>
    </lineage>
</organism>
<keyword evidence="2" id="KW-1185">Reference proteome</keyword>
<dbReference type="EMBL" id="JAODUP010000014">
    <property type="protein sequence ID" value="KAK2168817.1"/>
    <property type="molecule type" value="Genomic_DNA"/>
</dbReference>
<evidence type="ECO:0000313" key="1">
    <source>
        <dbReference type="EMBL" id="KAK2168817.1"/>
    </source>
</evidence>
<sequence length="161" mass="17924">MFSHTGEEKSSYAGRGHLARTMSLPGYGPPSSGEAIFNMPRQTDRQTRDCHGFVIPRPVAPVYPTDLRSYPTPDDVGQQVNNAYHGFVDSGPRIDQPEYYASDCSGLSSHFVAGSCGSYPDRYPRKRYSSCRFSSVSFSSVTNFLRQCFDQYKKNGSVSLH</sequence>
<comment type="caution">
    <text evidence="1">The sequence shown here is derived from an EMBL/GenBank/DDBJ whole genome shotgun (WGS) entry which is preliminary data.</text>
</comment>
<dbReference type="Proteomes" id="UP001208570">
    <property type="component" value="Unassembled WGS sequence"/>
</dbReference>
<proteinExistence type="predicted"/>
<accession>A0AAD9NFY2</accession>
<name>A0AAD9NFY2_9ANNE</name>
<evidence type="ECO:0000313" key="2">
    <source>
        <dbReference type="Proteomes" id="UP001208570"/>
    </source>
</evidence>
<reference evidence="1" key="1">
    <citation type="journal article" date="2023" name="Mol. Biol. Evol.">
        <title>Third-Generation Sequencing Reveals the Adaptive Role of the Epigenome in Three Deep-Sea Polychaetes.</title>
        <authorList>
            <person name="Perez M."/>
            <person name="Aroh O."/>
            <person name="Sun Y."/>
            <person name="Lan Y."/>
            <person name="Juniper S.K."/>
            <person name="Young C.R."/>
            <person name="Angers B."/>
            <person name="Qian P.Y."/>
        </authorList>
    </citation>
    <scope>NUCLEOTIDE SEQUENCE</scope>
    <source>
        <strain evidence="1">P08H-3</strain>
    </source>
</reference>
<protein>
    <submittedName>
        <fullName evidence="1">Uncharacterized protein</fullName>
    </submittedName>
</protein>